<evidence type="ECO:0000256" key="2">
    <source>
        <dbReference type="PROSITE-ProRule" id="PRU00504"/>
    </source>
</evidence>
<dbReference type="OrthoDB" id="273823at2759"/>
<dbReference type="InterPro" id="IPR056822">
    <property type="entry name" value="TEN_NHL"/>
</dbReference>
<proteinExistence type="predicted"/>
<organism evidence="6">
    <name type="scientific">Naegleria gruberi</name>
    <name type="common">Amoeba</name>
    <dbReference type="NCBI Taxonomy" id="5762"/>
    <lineage>
        <taxon>Eukaryota</taxon>
        <taxon>Discoba</taxon>
        <taxon>Heterolobosea</taxon>
        <taxon>Tetramitia</taxon>
        <taxon>Eutetramitia</taxon>
        <taxon>Vahlkampfiidae</taxon>
        <taxon>Naegleria</taxon>
    </lineage>
</organism>
<dbReference type="Gene3D" id="2.120.10.30">
    <property type="entry name" value="TolB, C-terminal domain"/>
    <property type="match status" value="2"/>
</dbReference>
<feature type="repeat" description="NHL" evidence="2">
    <location>
        <begin position="276"/>
        <end position="306"/>
    </location>
</feature>
<feature type="signal peptide" evidence="3">
    <location>
        <begin position="1"/>
        <end position="23"/>
    </location>
</feature>
<feature type="chain" id="PRO_5005670423" evidence="3">
    <location>
        <begin position="24"/>
        <end position="432"/>
    </location>
</feature>
<dbReference type="InterPro" id="IPR011042">
    <property type="entry name" value="6-blade_b-propeller_TolB-like"/>
</dbReference>
<gene>
    <name evidence="5" type="ORF">NAEGRDRAFT_82130</name>
</gene>
<name>D2W2D4_NAEGR</name>
<evidence type="ECO:0000313" key="6">
    <source>
        <dbReference type="Proteomes" id="UP000006671"/>
    </source>
</evidence>
<evidence type="ECO:0000256" key="3">
    <source>
        <dbReference type="SAM" id="SignalP"/>
    </source>
</evidence>
<dbReference type="PROSITE" id="PS51257">
    <property type="entry name" value="PROKAR_LIPOPROTEIN"/>
    <property type="match status" value="1"/>
</dbReference>
<keyword evidence="1" id="KW-0677">Repeat</keyword>
<evidence type="ECO:0000259" key="4">
    <source>
        <dbReference type="Pfam" id="PF25021"/>
    </source>
</evidence>
<protein>
    <submittedName>
        <fullName evidence="5">NHL repeat domain-containing protein</fullName>
    </submittedName>
</protein>
<dbReference type="KEGG" id="ngr:NAEGRDRAFT_82130"/>
<dbReference type="VEuPathDB" id="AmoebaDB:NAEGRDRAFT_82130"/>
<evidence type="ECO:0000256" key="1">
    <source>
        <dbReference type="ARBA" id="ARBA00022737"/>
    </source>
</evidence>
<dbReference type="SUPFAM" id="SSF63829">
    <property type="entry name" value="Calcium-dependent phosphotriesterase"/>
    <property type="match status" value="1"/>
</dbReference>
<dbReference type="RefSeq" id="XP_002669585.1">
    <property type="nucleotide sequence ID" value="XM_002669539.1"/>
</dbReference>
<dbReference type="PANTHER" id="PTHR46388">
    <property type="entry name" value="NHL REPEAT-CONTAINING PROTEIN 2"/>
    <property type="match status" value="1"/>
</dbReference>
<sequence>MRNSILLFAATMCIMMFACIVHGASLDTALYKTKVILPKTVSFTFTSGGDLICPVNPNAIVKINAAGEKFRIAGNGLPLSQPYFSGEDIPAALAQMFDVQSAVVTSKGELIIADTRNRRIRKVDTRGIISTIAGAETGVRSSQIVDGKRAFGSPLPCIVQVHSVGQEIYFSTDPCTSTSYYPTDIFKITADGLIYHVAGDKEGTISSKDRKASGTKLAAFQQFTITKDGKELYIAETSANRIRKVDLKTGEISTVIGTGSSGFSGDKLPAIQALVNVPSGIAIDSYTNDIYISDSYNNRIRKVDSKSGIITTVAGVDNVVHDKMKGEGFSQDGGYAALARLDFPTYLEFAPNGDLYFIEKTGYGKLSRCPKGSVPNTKTGKCTIVQKNPFEEAADQELNLNEFIDRIVEKKSFNGKLIKSIRKALKNLRDLE</sequence>
<dbReference type="GeneID" id="8862948"/>
<dbReference type="InterPro" id="IPR001258">
    <property type="entry name" value="NHL_repeat"/>
</dbReference>
<keyword evidence="6" id="KW-1185">Reference proteome</keyword>
<dbReference type="PANTHER" id="PTHR46388:SF2">
    <property type="entry name" value="NHL REPEAT-CONTAINING PROTEIN 2"/>
    <property type="match status" value="1"/>
</dbReference>
<dbReference type="AlphaFoldDB" id="D2W2D4"/>
<feature type="domain" description="Teneurin NHL" evidence="4">
    <location>
        <begin position="85"/>
        <end position="303"/>
    </location>
</feature>
<dbReference type="Pfam" id="PF25021">
    <property type="entry name" value="TEN_NHL"/>
    <property type="match status" value="1"/>
</dbReference>
<keyword evidence="3" id="KW-0732">Signal</keyword>
<accession>D2W2D4</accession>
<dbReference type="InParanoid" id="D2W2D4"/>
<dbReference type="PROSITE" id="PS51125">
    <property type="entry name" value="NHL"/>
    <property type="match status" value="1"/>
</dbReference>
<evidence type="ECO:0000313" key="5">
    <source>
        <dbReference type="EMBL" id="EFC36841.1"/>
    </source>
</evidence>
<reference evidence="5 6" key="1">
    <citation type="journal article" date="2010" name="Cell">
        <title>The genome of Naegleria gruberi illuminates early eukaryotic versatility.</title>
        <authorList>
            <person name="Fritz-Laylin L.K."/>
            <person name="Prochnik S.E."/>
            <person name="Ginger M.L."/>
            <person name="Dacks J.B."/>
            <person name="Carpenter M.L."/>
            <person name="Field M.C."/>
            <person name="Kuo A."/>
            <person name="Paredez A."/>
            <person name="Chapman J."/>
            <person name="Pham J."/>
            <person name="Shu S."/>
            <person name="Neupane R."/>
            <person name="Cipriano M."/>
            <person name="Mancuso J."/>
            <person name="Tu H."/>
            <person name="Salamov A."/>
            <person name="Lindquist E."/>
            <person name="Shapiro H."/>
            <person name="Lucas S."/>
            <person name="Grigoriev I.V."/>
            <person name="Cande W.Z."/>
            <person name="Fulton C."/>
            <person name="Rokhsar D.S."/>
            <person name="Dawson S.C."/>
        </authorList>
    </citation>
    <scope>NUCLEOTIDE SEQUENCE [LARGE SCALE GENOMIC DNA]</scope>
    <source>
        <strain evidence="5 6">NEG-M</strain>
    </source>
</reference>
<dbReference type="Proteomes" id="UP000006671">
    <property type="component" value="Unassembled WGS sequence"/>
</dbReference>
<dbReference type="EMBL" id="GG738925">
    <property type="protein sequence ID" value="EFC36841.1"/>
    <property type="molecule type" value="Genomic_DNA"/>
</dbReference>